<feature type="transmembrane region" description="Helical" evidence="8">
    <location>
        <begin position="269"/>
        <end position="293"/>
    </location>
</feature>
<dbReference type="EMBL" id="CAJGYM010000006">
    <property type="protein sequence ID" value="CAD6187161.1"/>
    <property type="molecule type" value="Genomic_DNA"/>
</dbReference>
<keyword evidence="4 9" id="KW-0732">Signal</keyword>
<dbReference type="GO" id="GO:0005764">
    <property type="term" value="C:lysosome"/>
    <property type="evidence" value="ECO:0007669"/>
    <property type="project" value="TreeGrafter"/>
</dbReference>
<feature type="transmembrane region" description="Helical" evidence="8">
    <location>
        <begin position="463"/>
        <end position="483"/>
    </location>
</feature>
<evidence type="ECO:0000313" key="10">
    <source>
        <dbReference type="EMBL" id="CAD6187161.1"/>
    </source>
</evidence>
<dbReference type="AlphaFoldDB" id="A0A8S1GVT8"/>
<feature type="chain" id="PRO_5035715058" description="SID1 transmembrane family member 1" evidence="9">
    <location>
        <begin position="22"/>
        <end position="745"/>
    </location>
</feature>
<dbReference type="InterPro" id="IPR025958">
    <property type="entry name" value="SID1_TM_fam"/>
</dbReference>
<feature type="transmembrane region" description="Helical" evidence="8">
    <location>
        <begin position="627"/>
        <end position="649"/>
    </location>
</feature>
<evidence type="ECO:0000256" key="2">
    <source>
        <dbReference type="ARBA" id="ARBA00006618"/>
    </source>
</evidence>
<evidence type="ECO:0000256" key="3">
    <source>
        <dbReference type="ARBA" id="ARBA00022692"/>
    </source>
</evidence>
<accession>A0A8S1GVT8</accession>
<dbReference type="Proteomes" id="UP000835052">
    <property type="component" value="Unassembled WGS sequence"/>
</dbReference>
<dbReference type="GO" id="GO:0051033">
    <property type="term" value="F:RNA transmembrane transporter activity"/>
    <property type="evidence" value="ECO:0007669"/>
    <property type="project" value="TreeGrafter"/>
</dbReference>
<dbReference type="PANTHER" id="PTHR12185">
    <property type="entry name" value="SID1 TRANSMEMBRANE FAMILY MEMEBER"/>
    <property type="match status" value="1"/>
</dbReference>
<evidence type="ECO:0000256" key="8">
    <source>
        <dbReference type="SAM" id="Phobius"/>
    </source>
</evidence>
<organism evidence="10 11">
    <name type="scientific">Caenorhabditis auriculariae</name>
    <dbReference type="NCBI Taxonomy" id="2777116"/>
    <lineage>
        <taxon>Eukaryota</taxon>
        <taxon>Metazoa</taxon>
        <taxon>Ecdysozoa</taxon>
        <taxon>Nematoda</taxon>
        <taxon>Chromadorea</taxon>
        <taxon>Rhabditida</taxon>
        <taxon>Rhabditina</taxon>
        <taxon>Rhabditomorpha</taxon>
        <taxon>Rhabditoidea</taxon>
        <taxon>Rhabditidae</taxon>
        <taxon>Peloderinae</taxon>
        <taxon>Caenorhabditis</taxon>
    </lineage>
</organism>
<feature type="signal peptide" evidence="9">
    <location>
        <begin position="1"/>
        <end position="21"/>
    </location>
</feature>
<gene>
    <name evidence="10" type="ORF">CAUJ_LOCUS3080</name>
</gene>
<dbReference type="GO" id="GO:0005886">
    <property type="term" value="C:plasma membrane"/>
    <property type="evidence" value="ECO:0007669"/>
    <property type="project" value="TreeGrafter"/>
</dbReference>
<dbReference type="OrthoDB" id="416618at2759"/>
<evidence type="ECO:0000313" key="11">
    <source>
        <dbReference type="Proteomes" id="UP000835052"/>
    </source>
</evidence>
<keyword evidence="11" id="KW-1185">Reference proteome</keyword>
<evidence type="ECO:0008006" key="12">
    <source>
        <dbReference type="Google" id="ProtNLM"/>
    </source>
</evidence>
<comment type="subcellular location">
    <subcellularLocation>
        <location evidence="1">Membrane</location>
        <topology evidence="1">Multi-pass membrane protein</topology>
    </subcellularLocation>
</comment>
<dbReference type="PANTHER" id="PTHR12185:SF14">
    <property type="entry name" value="CHOLESTEROL UPTAKE PROTEIN 1"/>
    <property type="match status" value="1"/>
</dbReference>
<sequence length="745" mass="85695">MRQRFLIVFSLLLYSFSISSGSEVIEAEWNKLYTYQTEPDSSLTIFRFPVEKSDIVARVVVSSNDSDLDSPLLAVFRERKAVMSLQVPIIIQKYEYNVAGRTLCPFSSNRDPERLTVEFSSYKKVRYNFRATLLEDFNLKTGIPHQVTASASQPVYLQYDIPEDVDSVFVHVDSDSHACTTVSIQPIGCPVFDLTNNVISGGMHQTMSTSATITVERKNMPQFYVIFVVNPNNNYCSEMADIVPKKPTRSPIIMKNMNITVEWANNGDYVIPLVTASSVIAVIYFFAIAYMIADYRMEMKFMEQHHSFLDHRTATQRIQIEEEIMRDDDSISSYDVLLDSQEKLVRRAKRNLVVADLSLKTWKQREKKYKVYLVSLATVGLFYGLPVVQLVLTWQNTVRLSGDLDLCYYNFRCAKPFFGNMGYILLGLLLVIMNKEKEVRYQRMAAKAEELETVFGLPQHGGVMNALSFAVILEGVLSASYHICPSGSNYQFDTSFMYVIGMLGMLKLYQLRHPDINANAHVAFAVVALFILIAMCGVYMHNLIFWAAFSLVYVVMMISVTAEFYFKGVWRIKFHELWNSIKYAYLSSRRCSCIRPTHAGRFLCLFLANVINLFFIAYGLWLRPKDFASFLLLPFIANLFLYLVYYIIMKIANRERIHPRAIIILLLSAVCWLIAGYFFLNAGSDWSKTPSISRELNRPCLVLKFFDNHDMWHFFSSIGIFLSFTLINRIDDDLMFTPRDEIVVF</sequence>
<feature type="transmembrane region" description="Helical" evidence="8">
    <location>
        <begin position="521"/>
        <end position="540"/>
    </location>
</feature>
<evidence type="ECO:0000256" key="1">
    <source>
        <dbReference type="ARBA" id="ARBA00004141"/>
    </source>
</evidence>
<dbReference type="Pfam" id="PF13965">
    <property type="entry name" value="SID-1_RNA_chan"/>
    <property type="match status" value="1"/>
</dbReference>
<feature type="transmembrane region" description="Helical" evidence="8">
    <location>
        <begin position="546"/>
        <end position="566"/>
    </location>
</feature>
<keyword evidence="7" id="KW-0325">Glycoprotein</keyword>
<evidence type="ECO:0000256" key="7">
    <source>
        <dbReference type="ARBA" id="ARBA00023180"/>
    </source>
</evidence>
<feature type="transmembrane region" description="Helical" evidence="8">
    <location>
        <begin position="599"/>
        <end position="621"/>
    </location>
</feature>
<comment type="caution">
    <text evidence="10">The sequence shown here is derived from an EMBL/GenBank/DDBJ whole genome shotgun (WGS) entry which is preliminary data.</text>
</comment>
<feature type="transmembrane region" description="Helical" evidence="8">
    <location>
        <begin position="371"/>
        <end position="394"/>
    </location>
</feature>
<evidence type="ECO:0000256" key="5">
    <source>
        <dbReference type="ARBA" id="ARBA00022989"/>
    </source>
</evidence>
<keyword evidence="6 8" id="KW-0472">Membrane</keyword>
<feature type="transmembrane region" description="Helical" evidence="8">
    <location>
        <begin position="661"/>
        <end position="680"/>
    </location>
</feature>
<evidence type="ECO:0000256" key="4">
    <source>
        <dbReference type="ARBA" id="ARBA00022729"/>
    </source>
</evidence>
<feature type="transmembrane region" description="Helical" evidence="8">
    <location>
        <begin position="414"/>
        <end position="433"/>
    </location>
</feature>
<evidence type="ECO:0000256" key="9">
    <source>
        <dbReference type="SAM" id="SignalP"/>
    </source>
</evidence>
<keyword evidence="5 8" id="KW-1133">Transmembrane helix</keyword>
<evidence type="ECO:0000256" key="6">
    <source>
        <dbReference type="ARBA" id="ARBA00023136"/>
    </source>
</evidence>
<comment type="similarity">
    <text evidence="2">Belongs to the SID1 family.</text>
</comment>
<keyword evidence="3 8" id="KW-0812">Transmembrane</keyword>
<protein>
    <recommendedName>
        <fullName evidence="12">SID1 transmembrane family member 1</fullName>
    </recommendedName>
</protein>
<feature type="transmembrane region" description="Helical" evidence="8">
    <location>
        <begin position="489"/>
        <end position="509"/>
    </location>
</feature>
<proteinExistence type="inferred from homology"/>
<feature type="transmembrane region" description="Helical" evidence="8">
    <location>
        <begin position="711"/>
        <end position="730"/>
    </location>
</feature>
<name>A0A8S1GVT8_9PELO</name>
<reference evidence="10" key="1">
    <citation type="submission" date="2020-10" db="EMBL/GenBank/DDBJ databases">
        <authorList>
            <person name="Kikuchi T."/>
        </authorList>
    </citation>
    <scope>NUCLEOTIDE SEQUENCE</scope>
    <source>
        <strain evidence="10">NKZ352</strain>
    </source>
</reference>
<dbReference type="GO" id="GO:0003725">
    <property type="term" value="F:double-stranded RNA binding"/>
    <property type="evidence" value="ECO:0007669"/>
    <property type="project" value="TreeGrafter"/>
</dbReference>